<keyword evidence="4" id="KW-1003">Cell membrane</keyword>
<evidence type="ECO:0000256" key="2">
    <source>
        <dbReference type="ARBA" id="ARBA00008335"/>
    </source>
</evidence>
<evidence type="ECO:0000256" key="5">
    <source>
        <dbReference type="ARBA" id="ARBA00022692"/>
    </source>
</evidence>
<evidence type="ECO:0000256" key="1">
    <source>
        <dbReference type="ARBA" id="ARBA00004651"/>
    </source>
</evidence>
<dbReference type="PROSITE" id="PS50850">
    <property type="entry name" value="MFS"/>
    <property type="match status" value="1"/>
</dbReference>
<keyword evidence="6 8" id="KW-1133">Transmembrane helix</keyword>
<dbReference type="PANTHER" id="PTHR43271">
    <property type="entry name" value="BLL2771 PROTEIN"/>
    <property type="match status" value="1"/>
</dbReference>
<dbReference type="EMBL" id="QGGM01000002">
    <property type="protein sequence ID" value="PWK14797.1"/>
    <property type="molecule type" value="Genomic_DNA"/>
</dbReference>
<feature type="transmembrane region" description="Helical" evidence="8">
    <location>
        <begin position="240"/>
        <end position="258"/>
    </location>
</feature>
<feature type="transmembrane region" description="Helical" evidence="8">
    <location>
        <begin position="264"/>
        <end position="285"/>
    </location>
</feature>
<dbReference type="Proteomes" id="UP000245655">
    <property type="component" value="Unassembled WGS sequence"/>
</dbReference>
<reference evidence="10 11" key="1">
    <citation type="submission" date="2018-05" db="EMBL/GenBank/DDBJ databases">
        <title>Genomic Encyclopedia of Type Strains, Phase IV (KMG-IV): sequencing the most valuable type-strain genomes for metagenomic binning, comparative biology and taxonomic classification.</title>
        <authorList>
            <person name="Goeker M."/>
        </authorList>
    </citation>
    <scope>NUCLEOTIDE SEQUENCE [LARGE SCALE GENOMIC DNA]</scope>
    <source>
        <strain evidence="10 11">DSM 7229</strain>
    </source>
</reference>
<proteinExistence type="inferred from homology"/>
<dbReference type="PROSITE" id="PS00216">
    <property type="entry name" value="SUGAR_TRANSPORT_1"/>
    <property type="match status" value="1"/>
</dbReference>
<feature type="domain" description="Major facilitator superfamily (MFS) profile" evidence="9">
    <location>
        <begin position="115"/>
        <end position="493"/>
    </location>
</feature>
<feature type="transmembrane region" description="Helical" evidence="8">
    <location>
        <begin position="383"/>
        <end position="400"/>
    </location>
</feature>
<comment type="subcellular location">
    <subcellularLocation>
        <location evidence="1">Cell membrane</location>
        <topology evidence="1">Multi-pass membrane protein</topology>
    </subcellularLocation>
</comment>
<dbReference type="InterPro" id="IPR036259">
    <property type="entry name" value="MFS_trans_sf"/>
</dbReference>
<dbReference type="AlphaFoldDB" id="A0A2V2A5B4"/>
<name>A0A2V2A5B4_PSYIM</name>
<comment type="similarity">
    <text evidence="2">Belongs to the major facilitator superfamily.</text>
</comment>
<dbReference type="GO" id="GO:0022857">
    <property type="term" value="F:transmembrane transporter activity"/>
    <property type="evidence" value="ECO:0007669"/>
    <property type="project" value="InterPro"/>
</dbReference>
<dbReference type="Gene3D" id="1.20.1250.20">
    <property type="entry name" value="MFS general substrate transporter like domains"/>
    <property type="match status" value="1"/>
</dbReference>
<feature type="transmembrane region" description="Helical" evidence="8">
    <location>
        <begin position="113"/>
        <end position="137"/>
    </location>
</feature>
<dbReference type="Pfam" id="PF07690">
    <property type="entry name" value="MFS_1"/>
    <property type="match status" value="1"/>
</dbReference>
<dbReference type="InterPro" id="IPR020846">
    <property type="entry name" value="MFS_dom"/>
</dbReference>
<evidence type="ECO:0000313" key="11">
    <source>
        <dbReference type="Proteomes" id="UP000245655"/>
    </source>
</evidence>
<evidence type="ECO:0000256" key="3">
    <source>
        <dbReference type="ARBA" id="ARBA00022448"/>
    </source>
</evidence>
<organism evidence="10 11">
    <name type="scientific">Psychrobacter immobilis</name>
    <dbReference type="NCBI Taxonomy" id="498"/>
    <lineage>
        <taxon>Bacteria</taxon>
        <taxon>Pseudomonadati</taxon>
        <taxon>Pseudomonadota</taxon>
        <taxon>Gammaproteobacteria</taxon>
        <taxon>Moraxellales</taxon>
        <taxon>Moraxellaceae</taxon>
        <taxon>Psychrobacter</taxon>
    </lineage>
</organism>
<feature type="transmembrane region" description="Helical" evidence="8">
    <location>
        <begin position="181"/>
        <end position="198"/>
    </location>
</feature>
<evidence type="ECO:0000256" key="7">
    <source>
        <dbReference type="ARBA" id="ARBA00023136"/>
    </source>
</evidence>
<keyword evidence="3" id="KW-0813">Transport</keyword>
<protein>
    <submittedName>
        <fullName evidence="10">Putative MFS family arabinose efflux permease</fullName>
    </submittedName>
</protein>
<feature type="transmembrane region" description="Helical" evidence="8">
    <location>
        <begin position="316"/>
        <end position="340"/>
    </location>
</feature>
<feature type="transmembrane region" description="Helical" evidence="8">
    <location>
        <begin position="210"/>
        <end position="228"/>
    </location>
</feature>
<dbReference type="InterPro" id="IPR011701">
    <property type="entry name" value="MFS"/>
</dbReference>
<dbReference type="GO" id="GO:0005886">
    <property type="term" value="C:plasma membrane"/>
    <property type="evidence" value="ECO:0007669"/>
    <property type="project" value="UniProtKB-SubCell"/>
</dbReference>
<feature type="transmembrane region" description="Helical" evidence="8">
    <location>
        <begin position="149"/>
        <end position="169"/>
    </location>
</feature>
<feature type="transmembrane region" description="Helical" evidence="8">
    <location>
        <begin position="406"/>
        <end position="430"/>
    </location>
</feature>
<feature type="transmembrane region" description="Helical" evidence="8">
    <location>
        <begin position="442"/>
        <end position="463"/>
    </location>
</feature>
<gene>
    <name evidence="10" type="ORF">C8D84_102273</name>
</gene>
<evidence type="ECO:0000256" key="8">
    <source>
        <dbReference type="SAM" id="Phobius"/>
    </source>
</evidence>
<keyword evidence="7 8" id="KW-0472">Membrane</keyword>
<feature type="transmembrane region" description="Helical" evidence="8">
    <location>
        <begin position="469"/>
        <end position="490"/>
    </location>
</feature>
<feature type="transmembrane region" description="Helical" evidence="8">
    <location>
        <begin position="352"/>
        <end position="371"/>
    </location>
</feature>
<keyword evidence="11" id="KW-1185">Reference proteome</keyword>
<comment type="caution">
    <text evidence="10">The sequence shown here is derived from an EMBL/GenBank/DDBJ whole genome shotgun (WGS) entry which is preliminary data.</text>
</comment>
<evidence type="ECO:0000313" key="10">
    <source>
        <dbReference type="EMBL" id="PWK14797.1"/>
    </source>
</evidence>
<dbReference type="PANTHER" id="PTHR43271:SF2">
    <property type="entry name" value="BLL2771 PROTEIN"/>
    <property type="match status" value="1"/>
</dbReference>
<accession>A0A2V2A5B4</accession>
<evidence type="ECO:0000259" key="9">
    <source>
        <dbReference type="PROSITE" id="PS50850"/>
    </source>
</evidence>
<evidence type="ECO:0000256" key="6">
    <source>
        <dbReference type="ARBA" id="ARBA00022989"/>
    </source>
</evidence>
<keyword evidence="5 8" id="KW-0812">Transmembrane</keyword>
<dbReference type="CDD" id="cd17324">
    <property type="entry name" value="MFS_NepI_like"/>
    <property type="match status" value="1"/>
</dbReference>
<dbReference type="SUPFAM" id="SSF103473">
    <property type="entry name" value="MFS general substrate transporter"/>
    <property type="match status" value="1"/>
</dbReference>
<dbReference type="InterPro" id="IPR005829">
    <property type="entry name" value="Sugar_transporter_CS"/>
</dbReference>
<evidence type="ECO:0000256" key="4">
    <source>
        <dbReference type="ARBA" id="ARBA00022475"/>
    </source>
</evidence>
<sequence length="497" mass="53992">MLSKIYVTYAVYKAAIFSVQQTLSINKAIPITHRNQSLVFGVLKSYLTAIPSISHYCHHCFRHYFSYYRPISITHARSSASNIACIPVKNTISKSQNNMPEPLSTPINNATSWVLKLTIGLIGMFAFLQVYSIQAILPVLMVDLSATEVQAGMIVGATVMAIAIMSPFLGMLSDAVGRKSFIVGALLFLAIPTALIAQSPSIGWMGMWRFMQGLSVPGITVVTIAYIGEEFEGRAVTELMSFYVSGSVLGGFMGRFLLGHLHELIGWRAGYYVMAAMTLIGALWVGKMLPSSQQFVANPNFRSAMQTLGEHLTNRYVVTACLLGACVLFSLVGCFTFINLHLAKTPYELNTGALANIFAVYLIGVVITPLSTTLLRRFGSARTVRVAVFVSMIGVLLTLVTPLWGIIIGLAIMSSGVFITQAATISYIAVNVKKGRSLASGLYYMGYYAGGTMGAWLCGMAYARGQWSLTVWLLLFVQILALLVASFGMIKTKSRAA</sequence>